<reference evidence="1 2" key="1">
    <citation type="journal article" date="2004" name="Nucleic Acids Res.">
        <title>The genome sequence of Bacillus cereus ATCC 10987 reveals metabolic adaptations and a large plasmid related to Bacillus anthracis pXO1.</title>
        <authorList>
            <person name="Rasko D.A."/>
            <person name="Ravel J."/>
            <person name="Okstad O.A."/>
            <person name="Helgason E."/>
            <person name="Cer R.Z."/>
            <person name="Jiang L."/>
            <person name="Shores K.A."/>
            <person name="Fouts D.E."/>
            <person name="Tourasse N.J."/>
            <person name="Angiuoli S.V."/>
            <person name="Kolonay J."/>
            <person name="Nelson W.C."/>
            <person name="Kolsto A.-B."/>
            <person name="Fraser C.M."/>
            <person name="Read T.D."/>
        </authorList>
    </citation>
    <scope>NUCLEOTIDE SEQUENCE [LARGE SCALE GENOMIC DNA]</scope>
    <source>
        <strain evidence="2">ATCC 10987 / NRS 248</strain>
    </source>
</reference>
<evidence type="ECO:0000313" key="2">
    <source>
        <dbReference type="Proteomes" id="UP000002527"/>
    </source>
</evidence>
<dbReference type="Proteomes" id="UP000002527">
    <property type="component" value="Chromosome"/>
</dbReference>
<proteinExistence type="predicted"/>
<dbReference type="EMBL" id="AE017194">
    <property type="protein sequence ID" value="AAS42228.1"/>
    <property type="molecule type" value="Genomic_DNA"/>
</dbReference>
<protein>
    <submittedName>
        <fullName evidence="1">Uncharacterized protein</fullName>
    </submittedName>
</protein>
<organism evidence="1 2">
    <name type="scientific">Bacillus cereus (strain ATCC 10987 / NRS 248)</name>
    <dbReference type="NCBI Taxonomy" id="222523"/>
    <lineage>
        <taxon>Bacteria</taxon>
        <taxon>Bacillati</taxon>
        <taxon>Bacillota</taxon>
        <taxon>Bacilli</taxon>
        <taxon>Bacillales</taxon>
        <taxon>Bacillaceae</taxon>
        <taxon>Bacillus</taxon>
        <taxon>Bacillus cereus group</taxon>
    </lineage>
</organism>
<name>Q734T4_BACC1</name>
<dbReference type="HOGENOM" id="CLU_3339595_0_0_9"/>
<dbReference type="KEGG" id="bca:BCE_3320"/>
<evidence type="ECO:0000313" key="1">
    <source>
        <dbReference type="EMBL" id="AAS42228.1"/>
    </source>
</evidence>
<sequence>MLLLNNVLLLVTIETNLVHIREHFDAFHNPPCILIYV</sequence>
<dbReference type="AlphaFoldDB" id="Q734T4"/>
<accession>Q734T4</accession>
<gene>
    <name evidence="1" type="ordered locus">BCE_3320</name>
</gene>